<reference evidence="1 2" key="1">
    <citation type="journal article" date="2018" name="Science">
        <title>The opium poppy genome and morphinan production.</title>
        <authorList>
            <person name="Guo L."/>
            <person name="Winzer T."/>
            <person name="Yang X."/>
            <person name="Li Y."/>
            <person name="Ning Z."/>
            <person name="He Z."/>
            <person name="Teodor R."/>
            <person name="Lu Y."/>
            <person name="Bowser T.A."/>
            <person name="Graham I.A."/>
            <person name="Ye K."/>
        </authorList>
    </citation>
    <scope>NUCLEOTIDE SEQUENCE [LARGE SCALE GENOMIC DNA]</scope>
    <source>
        <strain evidence="2">cv. HN1</strain>
        <tissue evidence="1">Leaves</tissue>
    </source>
</reference>
<sequence>MNCIKSWVYGFEVDFESSVAVLGVHSCLNRLASVPVLVVFVVMQYLRGLLPKLQCYLSLSDALYGDCIVDSNGMDTKGLLGYVVHGSDSDIDALCIGPYFASMDKFQLVLRCLKLSARKRGVYCSSYLFFVTETKQVFHLETHLEHSCLFQAHQKGINRPALMERIPSKWPLHNGMLHGGIIEIWKAKATLTGHIEQVRGLAVSSHHRHLIGEVRTMEITTLNKDVGEVLAAIEAQL</sequence>
<dbReference type="Gramene" id="RZC43357">
    <property type="protein sequence ID" value="RZC43357"/>
    <property type="gene ID" value="C5167_036308"/>
</dbReference>
<name>A0A4Y7I3B3_PAPSO</name>
<gene>
    <name evidence="1" type="ORF">C5167_036308</name>
</gene>
<dbReference type="AlphaFoldDB" id="A0A4Y7I3B3"/>
<evidence type="ECO:0000313" key="1">
    <source>
        <dbReference type="EMBL" id="RZC43357.1"/>
    </source>
</evidence>
<accession>A0A4Y7I3B3</accession>
<dbReference type="EMBL" id="CM010715">
    <property type="protein sequence ID" value="RZC43357.1"/>
    <property type="molecule type" value="Genomic_DNA"/>
</dbReference>
<protein>
    <submittedName>
        <fullName evidence="1">Uncharacterized protein</fullName>
    </submittedName>
</protein>
<keyword evidence="2" id="KW-1185">Reference proteome</keyword>
<dbReference type="Proteomes" id="UP000316621">
    <property type="component" value="Chromosome 1"/>
</dbReference>
<proteinExistence type="predicted"/>
<organism evidence="1 2">
    <name type="scientific">Papaver somniferum</name>
    <name type="common">Opium poppy</name>
    <dbReference type="NCBI Taxonomy" id="3469"/>
    <lineage>
        <taxon>Eukaryota</taxon>
        <taxon>Viridiplantae</taxon>
        <taxon>Streptophyta</taxon>
        <taxon>Embryophyta</taxon>
        <taxon>Tracheophyta</taxon>
        <taxon>Spermatophyta</taxon>
        <taxon>Magnoliopsida</taxon>
        <taxon>Ranunculales</taxon>
        <taxon>Papaveraceae</taxon>
        <taxon>Papaveroideae</taxon>
        <taxon>Papaver</taxon>
    </lineage>
</organism>
<evidence type="ECO:0000313" key="2">
    <source>
        <dbReference type="Proteomes" id="UP000316621"/>
    </source>
</evidence>